<evidence type="ECO:0000313" key="2">
    <source>
        <dbReference type="EMBL" id="GAA2452455.1"/>
    </source>
</evidence>
<feature type="compositionally biased region" description="Low complexity" evidence="1">
    <location>
        <begin position="17"/>
        <end position="29"/>
    </location>
</feature>
<comment type="caution">
    <text evidence="2">The sequence shown here is derived from an EMBL/GenBank/DDBJ whole genome shotgun (WGS) entry which is preliminary data.</text>
</comment>
<dbReference type="EMBL" id="BAAARW010000039">
    <property type="protein sequence ID" value="GAA2452455.1"/>
    <property type="molecule type" value="Genomic_DNA"/>
</dbReference>
<proteinExistence type="predicted"/>
<gene>
    <name evidence="2" type="ORF">GCM10010191_83450</name>
</gene>
<protein>
    <submittedName>
        <fullName evidence="2">Uncharacterized protein</fullName>
    </submittedName>
</protein>
<accession>A0ABN3KBY9</accession>
<organism evidence="2 3">
    <name type="scientific">Actinomadura vinacea</name>
    <dbReference type="NCBI Taxonomy" id="115336"/>
    <lineage>
        <taxon>Bacteria</taxon>
        <taxon>Bacillati</taxon>
        <taxon>Actinomycetota</taxon>
        <taxon>Actinomycetes</taxon>
        <taxon>Streptosporangiales</taxon>
        <taxon>Thermomonosporaceae</taxon>
        <taxon>Actinomadura</taxon>
    </lineage>
</organism>
<dbReference type="Proteomes" id="UP001501231">
    <property type="component" value="Unassembled WGS sequence"/>
</dbReference>
<name>A0ABN3KBY9_9ACTN</name>
<sequence>MARPTTVTVAGRRRAATRAAAVRTQKTATSLRDPVRTATGSASVAMAVPSVL</sequence>
<feature type="compositionally biased region" description="Low complexity" evidence="1">
    <location>
        <begin position="1"/>
        <end position="10"/>
    </location>
</feature>
<evidence type="ECO:0000256" key="1">
    <source>
        <dbReference type="SAM" id="MobiDB-lite"/>
    </source>
</evidence>
<keyword evidence="3" id="KW-1185">Reference proteome</keyword>
<evidence type="ECO:0000313" key="3">
    <source>
        <dbReference type="Proteomes" id="UP001501231"/>
    </source>
</evidence>
<feature type="region of interest" description="Disordered" evidence="1">
    <location>
        <begin position="1"/>
        <end position="34"/>
    </location>
</feature>
<reference evidence="2 3" key="1">
    <citation type="journal article" date="2019" name="Int. J. Syst. Evol. Microbiol.">
        <title>The Global Catalogue of Microorganisms (GCM) 10K type strain sequencing project: providing services to taxonomists for standard genome sequencing and annotation.</title>
        <authorList>
            <consortium name="The Broad Institute Genomics Platform"/>
            <consortium name="The Broad Institute Genome Sequencing Center for Infectious Disease"/>
            <person name="Wu L."/>
            <person name="Ma J."/>
        </authorList>
    </citation>
    <scope>NUCLEOTIDE SEQUENCE [LARGE SCALE GENOMIC DNA]</scope>
    <source>
        <strain evidence="2 3">JCM 3325</strain>
    </source>
</reference>